<reference evidence="1 2" key="1">
    <citation type="submission" date="2018-02" db="EMBL/GenBank/DDBJ databases">
        <title>Genomic Encyclopedia of Archaeal and Bacterial Type Strains, Phase II (KMG-II): from individual species to whole genera.</title>
        <authorList>
            <person name="Goeker M."/>
        </authorList>
    </citation>
    <scope>NUCLEOTIDE SEQUENCE [LARGE SCALE GENOMIC DNA]</scope>
    <source>
        <strain evidence="1 2">DSM 22857</strain>
    </source>
</reference>
<accession>A0A2S6IDB1</accession>
<dbReference type="OrthoDB" id="4227064at2"/>
<evidence type="ECO:0000313" key="1">
    <source>
        <dbReference type="EMBL" id="PPK92208.1"/>
    </source>
</evidence>
<dbReference type="EMBL" id="PTJD01000016">
    <property type="protein sequence ID" value="PPK92208.1"/>
    <property type="molecule type" value="Genomic_DNA"/>
</dbReference>
<dbReference type="Proteomes" id="UP000239485">
    <property type="component" value="Unassembled WGS sequence"/>
</dbReference>
<proteinExistence type="predicted"/>
<name>A0A2S6IDB1_9ACTN</name>
<dbReference type="AlphaFoldDB" id="A0A2S6IDB1"/>
<dbReference type="RefSeq" id="WP_104435130.1">
    <property type="nucleotide sequence ID" value="NZ_PTJD01000016.1"/>
</dbReference>
<protein>
    <submittedName>
        <fullName evidence="1">Uncharacterized protein</fullName>
    </submittedName>
</protein>
<evidence type="ECO:0000313" key="2">
    <source>
        <dbReference type="Proteomes" id="UP000239485"/>
    </source>
</evidence>
<sequence>MTKPSPRPSPVGWLLVTFVLIGAGLLLLVPPFVQAMAPEDFRSRQDLPQCPAVTVPQGATTSESSWDCLLDADAHRRGAEVEVVTPTAEGDPITSYYRRLPGRPGLEVFISSSQDTFGSGGWEHVWCPEATSPDDLGACRPA</sequence>
<organism evidence="1 2">
    <name type="scientific">Kineococcus xinjiangensis</name>
    <dbReference type="NCBI Taxonomy" id="512762"/>
    <lineage>
        <taxon>Bacteria</taxon>
        <taxon>Bacillati</taxon>
        <taxon>Actinomycetota</taxon>
        <taxon>Actinomycetes</taxon>
        <taxon>Kineosporiales</taxon>
        <taxon>Kineosporiaceae</taxon>
        <taxon>Kineococcus</taxon>
    </lineage>
</organism>
<keyword evidence="2" id="KW-1185">Reference proteome</keyword>
<comment type="caution">
    <text evidence="1">The sequence shown here is derived from an EMBL/GenBank/DDBJ whole genome shotgun (WGS) entry which is preliminary data.</text>
</comment>
<gene>
    <name evidence="1" type="ORF">CLV92_11670</name>
</gene>